<dbReference type="STRING" id="3880.A0A072V8C1"/>
<evidence type="ECO:0000313" key="3">
    <source>
        <dbReference type="EnsemblPlants" id="KEH37623"/>
    </source>
</evidence>
<feature type="domain" description="F-box" evidence="1">
    <location>
        <begin position="16"/>
        <end position="61"/>
    </location>
</feature>
<proteinExistence type="predicted"/>
<dbReference type="HOGENOM" id="CLU_027176_0_1_1"/>
<name>A0A072V8C1_MEDTR</name>
<organism evidence="2 4">
    <name type="scientific">Medicago truncatula</name>
    <name type="common">Barrel medic</name>
    <name type="synonym">Medicago tribuloides</name>
    <dbReference type="NCBI Taxonomy" id="3880"/>
    <lineage>
        <taxon>Eukaryota</taxon>
        <taxon>Viridiplantae</taxon>
        <taxon>Streptophyta</taxon>
        <taxon>Embryophyta</taxon>
        <taxon>Tracheophyta</taxon>
        <taxon>Spermatophyta</taxon>
        <taxon>Magnoliopsida</taxon>
        <taxon>eudicotyledons</taxon>
        <taxon>Gunneridae</taxon>
        <taxon>Pentapetalae</taxon>
        <taxon>rosids</taxon>
        <taxon>fabids</taxon>
        <taxon>Fabales</taxon>
        <taxon>Fabaceae</taxon>
        <taxon>Papilionoideae</taxon>
        <taxon>50 kb inversion clade</taxon>
        <taxon>NPAAA clade</taxon>
        <taxon>Hologalegina</taxon>
        <taxon>IRL clade</taxon>
        <taxon>Trifolieae</taxon>
        <taxon>Medicago</taxon>
    </lineage>
</organism>
<protein>
    <submittedName>
        <fullName evidence="2">F-box protein interaction domain protein</fullName>
    </submittedName>
</protein>
<dbReference type="InterPro" id="IPR050796">
    <property type="entry name" value="SCF_F-box_component"/>
</dbReference>
<dbReference type="SUPFAM" id="SSF50965">
    <property type="entry name" value="Galactose oxidase, central domain"/>
    <property type="match status" value="1"/>
</dbReference>
<dbReference type="CDD" id="cd22157">
    <property type="entry name" value="F-box_AtFBW1-like"/>
    <property type="match status" value="1"/>
</dbReference>
<dbReference type="PROSITE" id="PS50181">
    <property type="entry name" value="FBOX"/>
    <property type="match status" value="1"/>
</dbReference>
<accession>A0A072V8C1</accession>
<evidence type="ECO:0000259" key="1">
    <source>
        <dbReference type="PROSITE" id="PS50181"/>
    </source>
</evidence>
<sequence length="418" mass="47909">MNSPIAKSPHSNNCVPTSLLILLDELIAEILSRLPVKTLMQMKCVCKSLKTLISHPSFVKLHLHRSPRNTTILLLPDWASPAGIDLSVVPIPISYLLESPLLMDHYVPHYLRLREFAIHNDPYYLLSNMDCYQIVGSCNGLICLRGTAKHDNYWFRLWNPATNSLSENLGFSENRLRLTFGYDVLNDTYKVVGFSAITVKVFSLGDNVWKDIPSFPIVPFNLRIYSRLMMDNGVYVSGTINWLAIRDMTNYKWNDITIEQFVIVSLDLATETYQQLLPPSGFVEAPPVEPSVSVLMDCLCFSHRFRGTHFVIWKMMEFGVQESWTQFLKISFQNLHIDYGIGDSLAYYAQLFLLPLCVSESSNTLVMASNQRGLIHGYHRQHAILYNWRDNKVEQIATNNNILWFHTKNYVESLVSTS</sequence>
<reference evidence="2 4" key="1">
    <citation type="journal article" date="2011" name="Nature">
        <title>The Medicago genome provides insight into the evolution of rhizobial symbioses.</title>
        <authorList>
            <person name="Young N.D."/>
            <person name="Debelle F."/>
            <person name="Oldroyd G.E."/>
            <person name="Geurts R."/>
            <person name="Cannon S.B."/>
            <person name="Udvardi M.K."/>
            <person name="Benedito V.A."/>
            <person name="Mayer K.F."/>
            <person name="Gouzy J."/>
            <person name="Schoof H."/>
            <person name="Van de Peer Y."/>
            <person name="Proost S."/>
            <person name="Cook D.R."/>
            <person name="Meyers B.C."/>
            <person name="Spannagl M."/>
            <person name="Cheung F."/>
            <person name="De Mita S."/>
            <person name="Krishnakumar V."/>
            <person name="Gundlach H."/>
            <person name="Zhou S."/>
            <person name="Mudge J."/>
            <person name="Bharti A.K."/>
            <person name="Murray J.D."/>
            <person name="Naoumkina M.A."/>
            <person name="Rosen B."/>
            <person name="Silverstein K.A."/>
            <person name="Tang H."/>
            <person name="Rombauts S."/>
            <person name="Zhao P.X."/>
            <person name="Zhou P."/>
            <person name="Barbe V."/>
            <person name="Bardou P."/>
            <person name="Bechner M."/>
            <person name="Bellec A."/>
            <person name="Berger A."/>
            <person name="Berges H."/>
            <person name="Bidwell S."/>
            <person name="Bisseling T."/>
            <person name="Choisne N."/>
            <person name="Couloux A."/>
            <person name="Denny R."/>
            <person name="Deshpande S."/>
            <person name="Dai X."/>
            <person name="Doyle J.J."/>
            <person name="Dudez A.M."/>
            <person name="Farmer A.D."/>
            <person name="Fouteau S."/>
            <person name="Franken C."/>
            <person name="Gibelin C."/>
            <person name="Gish J."/>
            <person name="Goldstein S."/>
            <person name="Gonzalez A.J."/>
            <person name="Green P.J."/>
            <person name="Hallab A."/>
            <person name="Hartog M."/>
            <person name="Hua A."/>
            <person name="Humphray S.J."/>
            <person name="Jeong D.H."/>
            <person name="Jing Y."/>
            <person name="Jocker A."/>
            <person name="Kenton S.M."/>
            <person name="Kim D.J."/>
            <person name="Klee K."/>
            <person name="Lai H."/>
            <person name="Lang C."/>
            <person name="Lin S."/>
            <person name="Macmil S.L."/>
            <person name="Magdelenat G."/>
            <person name="Matthews L."/>
            <person name="McCorrison J."/>
            <person name="Monaghan E.L."/>
            <person name="Mun J.H."/>
            <person name="Najar F.Z."/>
            <person name="Nicholson C."/>
            <person name="Noirot C."/>
            <person name="O'Bleness M."/>
            <person name="Paule C.R."/>
            <person name="Poulain J."/>
            <person name="Prion F."/>
            <person name="Qin B."/>
            <person name="Qu C."/>
            <person name="Retzel E.F."/>
            <person name="Riddle C."/>
            <person name="Sallet E."/>
            <person name="Samain S."/>
            <person name="Samson N."/>
            <person name="Sanders I."/>
            <person name="Saurat O."/>
            <person name="Scarpelli C."/>
            <person name="Schiex T."/>
            <person name="Segurens B."/>
            <person name="Severin A.J."/>
            <person name="Sherrier D.J."/>
            <person name="Shi R."/>
            <person name="Sims S."/>
            <person name="Singer S.R."/>
            <person name="Sinharoy S."/>
            <person name="Sterck L."/>
            <person name="Viollet A."/>
            <person name="Wang B.B."/>
            <person name="Wang K."/>
            <person name="Wang M."/>
            <person name="Wang X."/>
            <person name="Warfsmann J."/>
            <person name="Weissenbach J."/>
            <person name="White D.D."/>
            <person name="White J.D."/>
            <person name="Wiley G.B."/>
            <person name="Wincker P."/>
            <person name="Xing Y."/>
            <person name="Yang L."/>
            <person name="Yao Z."/>
            <person name="Ying F."/>
            <person name="Zhai J."/>
            <person name="Zhou L."/>
            <person name="Zuber A."/>
            <person name="Denarie J."/>
            <person name="Dixon R.A."/>
            <person name="May G.D."/>
            <person name="Schwartz D.C."/>
            <person name="Rogers J."/>
            <person name="Quetier F."/>
            <person name="Town C.D."/>
            <person name="Roe B.A."/>
        </authorList>
    </citation>
    <scope>NUCLEOTIDE SEQUENCE [LARGE SCALE GENOMIC DNA]</scope>
    <source>
        <strain evidence="2">A17</strain>
        <strain evidence="3 4">cv. Jemalong A17</strain>
    </source>
</reference>
<dbReference type="InterPro" id="IPR036047">
    <property type="entry name" value="F-box-like_dom_sf"/>
</dbReference>
<dbReference type="EMBL" id="CM001218">
    <property type="protein sequence ID" value="KEH37623.1"/>
    <property type="molecule type" value="Genomic_DNA"/>
</dbReference>
<reference evidence="2 4" key="2">
    <citation type="journal article" date="2014" name="BMC Genomics">
        <title>An improved genome release (version Mt4.0) for the model legume Medicago truncatula.</title>
        <authorList>
            <person name="Tang H."/>
            <person name="Krishnakumar V."/>
            <person name="Bidwell S."/>
            <person name="Rosen B."/>
            <person name="Chan A."/>
            <person name="Zhou S."/>
            <person name="Gentzbittel L."/>
            <person name="Childs K.L."/>
            <person name="Yandell M."/>
            <person name="Gundlach H."/>
            <person name="Mayer K.F."/>
            <person name="Schwartz D.C."/>
            <person name="Town C.D."/>
        </authorList>
    </citation>
    <scope>GENOME REANNOTATION</scope>
    <source>
        <strain evidence="2">A17</strain>
        <strain evidence="3 4">cv. Jemalong A17</strain>
    </source>
</reference>
<dbReference type="EnsemblPlants" id="KEH37623">
    <property type="protein sequence ID" value="KEH37623"/>
    <property type="gene ID" value="MTR_2g043410"/>
</dbReference>
<keyword evidence="4" id="KW-1185">Reference proteome</keyword>
<dbReference type="Pfam" id="PF08268">
    <property type="entry name" value="FBA_3"/>
    <property type="match status" value="1"/>
</dbReference>
<dbReference type="PANTHER" id="PTHR31672">
    <property type="entry name" value="BNACNNG10540D PROTEIN"/>
    <property type="match status" value="1"/>
</dbReference>
<dbReference type="InterPro" id="IPR011043">
    <property type="entry name" value="Gal_Oxase/kelch_b-propeller"/>
</dbReference>
<dbReference type="Proteomes" id="UP000002051">
    <property type="component" value="Chromosome 2"/>
</dbReference>
<dbReference type="Gene3D" id="1.20.1280.50">
    <property type="match status" value="1"/>
</dbReference>
<evidence type="ECO:0000313" key="2">
    <source>
        <dbReference type="EMBL" id="KEH37623.1"/>
    </source>
</evidence>
<dbReference type="Pfam" id="PF00646">
    <property type="entry name" value="F-box"/>
    <property type="match status" value="1"/>
</dbReference>
<reference evidence="3" key="3">
    <citation type="submission" date="2015-04" db="UniProtKB">
        <authorList>
            <consortium name="EnsemblPlants"/>
        </authorList>
    </citation>
    <scope>IDENTIFICATION</scope>
    <source>
        <strain evidence="3">cv. Jemalong A17</strain>
    </source>
</reference>
<dbReference type="SUPFAM" id="SSF81383">
    <property type="entry name" value="F-box domain"/>
    <property type="match status" value="1"/>
</dbReference>
<dbReference type="PANTHER" id="PTHR31672:SF13">
    <property type="entry name" value="F-BOX PROTEIN CPR30-LIKE"/>
    <property type="match status" value="1"/>
</dbReference>
<dbReference type="InterPro" id="IPR013187">
    <property type="entry name" value="F-box-assoc_dom_typ3"/>
</dbReference>
<gene>
    <name evidence="2" type="ordered locus">MTR_2g043410</name>
</gene>
<dbReference type="InterPro" id="IPR001810">
    <property type="entry name" value="F-box_dom"/>
</dbReference>
<dbReference type="InterPro" id="IPR017451">
    <property type="entry name" value="F-box-assoc_interact_dom"/>
</dbReference>
<dbReference type="SMART" id="SM00256">
    <property type="entry name" value="FBOX"/>
    <property type="match status" value="1"/>
</dbReference>
<dbReference type="AlphaFoldDB" id="A0A072V8C1"/>
<evidence type="ECO:0000313" key="4">
    <source>
        <dbReference type="Proteomes" id="UP000002051"/>
    </source>
</evidence>
<dbReference type="NCBIfam" id="TIGR01640">
    <property type="entry name" value="F_box_assoc_1"/>
    <property type="match status" value="1"/>
</dbReference>